<accession>A0A1B6MPY2</accession>
<name>A0A1B6MPY2_9HEMI</name>
<gene>
    <name evidence="2" type="ORF">g.3376</name>
</gene>
<keyword evidence="1" id="KW-0812">Transmembrane</keyword>
<keyword evidence="1" id="KW-1133">Transmembrane helix</keyword>
<evidence type="ECO:0000256" key="1">
    <source>
        <dbReference type="SAM" id="Phobius"/>
    </source>
</evidence>
<feature type="non-terminal residue" evidence="2">
    <location>
        <position position="1"/>
    </location>
</feature>
<dbReference type="AlphaFoldDB" id="A0A1B6MPY2"/>
<protein>
    <submittedName>
        <fullName evidence="2">Uncharacterized protein</fullName>
    </submittedName>
</protein>
<sequence length="170" mass="19563">ESIHSESDIDYASCYQIRSAADCVAIMKLFILLVVAISLSCADITRLLAFIDNLIVNKIENPYWLDNAKFVEHVRKYNHLLHRLQDDIEANVTGASEAIVEDIVNKQHEGINALQVLIENNTLKSHLGLNDKQSLLVWNLVLDINLVTNHIKELKVKQFTKYPEYWIRHK</sequence>
<evidence type="ECO:0000313" key="2">
    <source>
        <dbReference type="EMBL" id="JAT37939.1"/>
    </source>
</evidence>
<keyword evidence="1" id="KW-0472">Membrane</keyword>
<proteinExistence type="predicted"/>
<dbReference type="EMBL" id="GEBQ01002038">
    <property type="protein sequence ID" value="JAT37939.1"/>
    <property type="molecule type" value="Transcribed_RNA"/>
</dbReference>
<organism evidence="2">
    <name type="scientific">Graphocephala atropunctata</name>
    <dbReference type="NCBI Taxonomy" id="36148"/>
    <lineage>
        <taxon>Eukaryota</taxon>
        <taxon>Metazoa</taxon>
        <taxon>Ecdysozoa</taxon>
        <taxon>Arthropoda</taxon>
        <taxon>Hexapoda</taxon>
        <taxon>Insecta</taxon>
        <taxon>Pterygota</taxon>
        <taxon>Neoptera</taxon>
        <taxon>Paraneoptera</taxon>
        <taxon>Hemiptera</taxon>
        <taxon>Auchenorrhyncha</taxon>
        <taxon>Membracoidea</taxon>
        <taxon>Cicadellidae</taxon>
        <taxon>Cicadellinae</taxon>
        <taxon>Cicadellini</taxon>
        <taxon>Graphocephala</taxon>
    </lineage>
</organism>
<reference evidence="2" key="1">
    <citation type="submission" date="2015-11" db="EMBL/GenBank/DDBJ databases">
        <title>De novo transcriptome assembly of four potential Pierce s Disease insect vectors from Arizona vineyards.</title>
        <authorList>
            <person name="Tassone E.E."/>
        </authorList>
    </citation>
    <scope>NUCLEOTIDE SEQUENCE</scope>
</reference>
<feature type="transmembrane region" description="Helical" evidence="1">
    <location>
        <begin position="29"/>
        <end position="49"/>
    </location>
</feature>